<dbReference type="Pfam" id="PF03473">
    <property type="entry name" value="MOSC"/>
    <property type="match status" value="1"/>
</dbReference>
<dbReference type="PANTHER" id="PTHR36930">
    <property type="entry name" value="METAL-SULFUR CLUSTER BIOSYNTHESIS PROTEINS YUAD-RELATED"/>
    <property type="match status" value="1"/>
</dbReference>
<dbReference type="InterPro" id="IPR005302">
    <property type="entry name" value="MoCF_Sase_C"/>
</dbReference>
<evidence type="ECO:0000259" key="1">
    <source>
        <dbReference type="PROSITE" id="PS51340"/>
    </source>
</evidence>
<dbReference type="AlphaFoldDB" id="A0A840WQK3"/>
<gene>
    <name evidence="2" type="ORF">FHS89_001972</name>
</gene>
<evidence type="ECO:0000313" key="3">
    <source>
        <dbReference type="Proteomes" id="UP000553766"/>
    </source>
</evidence>
<accession>A0A840WQK3</accession>
<reference evidence="2 3" key="1">
    <citation type="submission" date="2020-08" db="EMBL/GenBank/DDBJ databases">
        <title>Genomic Encyclopedia of Type Strains, Phase IV (KMG-IV): sequencing the most valuable type-strain genomes for metagenomic binning, comparative biology and taxonomic classification.</title>
        <authorList>
            <person name="Goeker M."/>
        </authorList>
    </citation>
    <scope>NUCLEOTIDE SEQUENCE [LARGE SCALE GENOMIC DNA]</scope>
    <source>
        <strain evidence="2 3">DSM 103377</strain>
    </source>
</reference>
<comment type="caution">
    <text evidence="2">The sequence shown here is derived from an EMBL/GenBank/DDBJ whole genome shotgun (WGS) entry which is preliminary data.</text>
</comment>
<sequence>MPVLEKTDLTGRAAWLGLVADRPTKLSADPVDRLEARFAGLVGEYHSGLTRKSCSRVRTQYPVGTEIRNTRQVTILSAEELAATAAAMGLEHLAPEWVGANIVLTGIPDFTLIPPSTRLIFPSGASLVVDMENEPCQWPAKEIEAQHPGQGKGYKSAAKGRRGVTAWVEREGAIVLGDSCTVHLPPQRIWPHG</sequence>
<protein>
    <recommendedName>
        <fullName evidence="1">MOSC domain-containing protein</fullName>
    </recommendedName>
</protein>
<dbReference type="Proteomes" id="UP000553766">
    <property type="component" value="Unassembled WGS sequence"/>
</dbReference>
<organism evidence="2 3">
    <name type="scientific">Rubricella aquisinus</name>
    <dbReference type="NCBI Taxonomy" id="2028108"/>
    <lineage>
        <taxon>Bacteria</taxon>
        <taxon>Pseudomonadati</taxon>
        <taxon>Pseudomonadota</taxon>
        <taxon>Alphaproteobacteria</taxon>
        <taxon>Rhodobacterales</taxon>
        <taxon>Paracoccaceae</taxon>
        <taxon>Rubricella</taxon>
    </lineage>
</organism>
<proteinExistence type="predicted"/>
<dbReference type="GO" id="GO:0030170">
    <property type="term" value="F:pyridoxal phosphate binding"/>
    <property type="evidence" value="ECO:0007669"/>
    <property type="project" value="InterPro"/>
</dbReference>
<dbReference type="SUPFAM" id="SSF50800">
    <property type="entry name" value="PK beta-barrel domain-like"/>
    <property type="match status" value="1"/>
</dbReference>
<name>A0A840WQK3_9RHOB</name>
<dbReference type="GO" id="GO:0030151">
    <property type="term" value="F:molybdenum ion binding"/>
    <property type="evidence" value="ECO:0007669"/>
    <property type="project" value="InterPro"/>
</dbReference>
<dbReference type="Gene3D" id="2.40.33.20">
    <property type="entry name" value="PK beta-barrel domain-like"/>
    <property type="match status" value="1"/>
</dbReference>
<dbReference type="PANTHER" id="PTHR36930:SF1">
    <property type="entry name" value="MOSC DOMAIN-CONTAINING PROTEIN"/>
    <property type="match status" value="1"/>
</dbReference>
<dbReference type="InterPro" id="IPR011037">
    <property type="entry name" value="Pyrv_Knase-like_insert_dom_sf"/>
</dbReference>
<keyword evidence="3" id="KW-1185">Reference proteome</keyword>
<evidence type="ECO:0000313" key="2">
    <source>
        <dbReference type="EMBL" id="MBB5515952.1"/>
    </source>
</evidence>
<dbReference type="EMBL" id="JACIJS010000005">
    <property type="protein sequence ID" value="MBB5515952.1"/>
    <property type="molecule type" value="Genomic_DNA"/>
</dbReference>
<dbReference type="InterPro" id="IPR052716">
    <property type="entry name" value="MOSC_domain"/>
</dbReference>
<dbReference type="PROSITE" id="PS51340">
    <property type="entry name" value="MOSC"/>
    <property type="match status" value="1"/>
</dbReference>
<dbReference type="GO" id="GO:0003824">
    <property type="term" value="F:catalytic activity"/>
    <property type="evidence" value="ECO:0007669"/>
    <property type="project" value="InterPro"/>
</dbReference>
<feature type="domain" description="MOSC" evidence="1">
    <location>
        <begin position="26"/>
        <end position="183"/>
    </location>
</feature>
<dbReference type="RefSeq" id="WP_184011096.1">
    <property type="nucleotide sequence ID" value="NZ_JACIJS010000005.1"/>
</dbReference>